<accession>A0A8R1U3I7</accession>
<reference evidence="2" key="2">
    <citation type="submission" date="2022-06" db="UniProtKB">
        <authorList>
            <consortium name="EnsemblMetazoa"/>
        </authorList>
    </citation>
    <scope>IDENTIFICATION</scope>
    <source>
        <strain evidence="2">PS312</strain>
    </source>
</reference>
<gene>
    <name evidence="2" type="primary">WBGene00092776</name>
</gene>
<organism evidence="2 3">
    <name type="scientific">Pristionchus pacificus</name>
    <name type="common">Parasitic nematode worm</name>
    <dbReference type="NCBI Taxonomy" id="54126"/>
    <lineage>
        <taxon>Eukaryota</taxon>
        <taxon>Metazoa</taxon>
        <taxon>Ecdysozoa</taxon>
        <taxon>Nematoda</taxon>
        <taxon>Chromadorea</taxon>
        <taxon>Rhabditida</taxon>
        <taxon>Rhabditina</taxon>
        <taxon>Diplogasteromorpha</taxon>
        <taxon>Diplogasteroidea</taxon>
        <taxon>Neodiplogasteridae</taxon>
        <taxon>Pristionchus</taxon>
    </lineage>
</organism>
<dbReference type="EnsemblMetazoa" id="PPA03222.1">
    <property type="protein sequence ID" value="PPA03222.1"/>
    <property type="gene ID" value="WBGene00092776"/>
</dbReference>
<protein>
    <submittedName>
        <fullName evidence="2">F-box domain-containing protein</fullName>
    </submittedName>
</protein>
<name>A0A8R1U3I7_PRIPA</name>
<evidence type="ECO:0000313" key="3">
    <source>
        <dbReference type="Proteomes" id="UP000005239"/>
    </source>
</evidence>
<feature type="domain" description="F-box" evidence="1">
    <location>
        <begin position="13"/>
        <end position="58"/>
    </location>
</feature>
<dbReference type="PROSITE" id="PS50181">
    <property type="entry name" value="FBOX"/>
    <property type="match status" value="1"/>
</dbReference>
<dbReference type="InterPro" id="IPR036047">
    <property type="entry name" value="F-box-like_dom_sf"/>
</dbReference>
<dbReference type="AlphaFoldDB" id="A0A8R1U3I7"/>
<keyword evidence="3" id="KW-1185">Reference proteome</keyword>
<evidence type="ECO:0000313" key="2">
    <source>
        <dbReference type="EnsemblMetazoa" id="PPA03222.1"/>
    </source>
</evidence>
<dbReference type="Pfam" id="PF00646">
    <property type="entry name" value="F-box"/>
    <property type="match status" value="1"/>
</dbReference>
<evidence type="ECO:0000259" key="1">
    <source>
        <dbReference type="PROSITE" id="PS50181"/>
    </source>
</evidence>
<sequence>MKKQKRKNLEGNTDLFSMLPRDCLISVFRLLNRKTLNEIELVSKQMGEIVANPVLRRIKMRGSLSLFEYSDSGRSFQFVSGETCLLFTVPHGAEQGRRSSIKEGDIYPFGPFVEPVTPGVATIFPRSIWTNLSELTKRHHAFDSVLLDRILIDNRFIAELFPFLQGGQRSIQFEFNEVLFDDSLEFPKFSKFLLAANPRFLWISRNHQLMPRNTAAFLSIFDEKFLTAFAANCANESPSFGLEIFCGMDRIPFHWTPSREFLPILCRFERFVSASMKLRPEHFLELISMRVETADRTTLQWLFSLTAELKDEHFDSSLDSANYAHMEMYYDDTENDDQHSWFHIQQVGTPKACRFYQFFHARTREFMVEIEFFEKEMFELEFNARGMVEQEKRRKIQEETKVDFFSQLPRDCHISVFRLLNRKTFNELECVSKQMGESFALITETSHAIQFLCDDWGARYGVRCGEQRGHWSHCAIRSESQMPLVLSNVAQLTPGGAKPMPAAIWTALARLFKQHEFDHVYLERIRINAQFLDEFRPFLTGPKHVELVISEVFIDESVNMSKFSEFLLSANLRYLRISRGRQALPSDMAGFLGIFEETFLTAFAAKCIDESPSFVLGIFSGMNVIPYHWIASRDFIPVLSRFVRFSSESMKIHPEDFLELILIRLETAIDYTLFDTTRSYANEYDDFEEDEEEEEVEIWKQIQKNGTSRSCKFNRYVDTNTNELMVELEFSGEGESIYFR</sequence>
<dbReference type="SUPFAM" id="SSF81383">
    <property type="entry name" value="F-box domain"/>
    <property type="match status" value="1"/>
</dbReference>
<proteinExistence type="predicted"/>
<reference evidence="3" key="1">
    <citation type="journal article" date="2008" name="Nat. Genet.">
        <title>The Pristionchus pacificus genome provides a unique perspective on nematode lifestyle and parasitism.</title>
        <authorList>
            <person name="Dieterich C."/>
            <person name="Clifton S.W."/>
            <person name="Schuster L.N."/>
            <person name="Chinwalla A."/>
            <person name="Delehaunty K."/>
            <person name="Dinkelacker I."/>
            <person name="Fulton L."/>
            <person name="Fulton R."/>
            <person name="Godfrey J."/>
            <person name="Minx P."/>
            <person name="Mitreva M."/>
            <person name="Roeseler W."/>
            <person name="Tian H."/>
            <person name="Witte H."/>
            <person name="Yang S.P."/>
            <person name="Wilson R.K."/>
            <person name="Sommer R.J."/>
        </authorList>
    </citation>
    <scope>NUCLEOTIDE SEQUENCE [LARGE SCALE GENOMIC DNA]</scope>
    <source>
        <strain evidence="3">PS312</strain>
    </source>
</reference>
<dbReference type="Proteomes" id="UP000005239">
    <property type="component" value="Unassembled WGS sequence"/>
</dbReference>
<dbReference type="InterPro" id="IPR001810">
    <property type="entry name" value="F-box_dom"/>
</dbReference>